<sequence>MDKNADGWMDGWIGRRGKSVEDERQREMRRGDRVENRDADVTEWLVWPTSAHTHNRRLEETICWRGRQRATRRSTPHLLAAVYVQAAEGRPFKEDPENVKDKEETS</sequence>
<gene>
    <name evidence="2" type="ORF">K0M31_012988</name>
</gene>
<evidence type="ECO:0000313" key="2">
    <source>
        <dbReference type="EMBL" id="KAK1119915.1"/>
    </source>
</evidence>
<accession>A0AA40FIY0</accession>
<protein>
    <submittedName>
        <fullName evidence="2">Uncharacterized protein</fullName>
    </submittedName>
</protein>
<proteinExistence type="predicted"/>
<evidence type="ECO:0000313" key="3">
    <source>
        <dbReference type="Proteomes" id="UP001177670"/>
    </source>
</evidence>
<evidence type="ECO:0000256" key="1">
    <source>
        <dbReference type="SAM" id="MobiDB-lite"/>
    </source>
</evidence>
<feature type="region of interest" description="Disordered" evidence="1">
    <location>
        <begin position="1"/>
        <end position="35"/>
    </location>
</feature>
<feature type="compositionally biased region" description="Basic and acidic residues" evidence="1">
    <location>
        <begin position="90"/>
        <end position="106"/>
    </location>
</feature>
<feature type="compositionally biased region" description="Basic and acidic residues" evidence="1">
    <location>
        <begin position="18"/>
        <end position="35"/>
    </location>
</feature>
<comment type="caution">
    <text evidence="2">The sequence shown here is derived from an EMBL/GenBank/DDBJ whole genome shotgun (WGS) entry which is preliminary data.</text>
</comment>
<dbReference type="EMBL" id="JAHYIQ010000034">
    <property type="protein sequence ID" value="KAK1119915.1"/>
    <property type="molecule type" value="Genomic_DNA"/>
</dbReference>
<organism evidence="2 3">
    <name type="scientific">Melipona bicolor</name>
    <dbReference type="NCBI Taxonomy" id="60889"/>
    <lineage>
        <taxon>Eukaryota</taxon>
        <taxon>Metazoa</taxon>
        <taxon>Ecdysozoa</taxon>
        <taxon>Arthropoda</taxon>
        <taxon>Hexapoda</taxon>
        <taxon>Insecta</taxon>
        <taxon>Pterygota</taxon>
        <taxon>Neoptera</taxon>
        <taxon>Endopterygota</taxon>
        <taxon>Hymenoptera</taxon>
        <taxon>Apocrita</taxon>
        <taxon>Aculeata</taxon>
        <taxon>Apoidea</taxon>
        <taxon>Anthophila</taxon>
        <taxon>Apidae</taxon>
        <taxon>Melipona</taxon>
    </lineage>
</organism>
<keyword evidence="3" id="KW-1185">Reference proteome</keyword>
<reference evidence="2" key="1">
    <citation type="submission" date="2021-10" db="EMBL/GenBank/DDBJ databases">
        <title>Melipona bicolor Genome sequencing and assembly.</title>
        <authorList>
            <person name="Araujo N.S."/>
            <person name="Arias M.C."/>
        </authorList>
    </citation>
    <scope>NUCLEOTIDE SEQUENCE</scope>
    <source>
        <strain evidence="2">USP_2M_L1-L4_2017</strain>
        <tissue evidence="2">Whole body</tissue>
    </source>
</reference>
<feature type="region of interest" description="Disordered" evidence="1">
    <location>
        <begin position="87"/>
        <end position="106"/>
    </location>
</feature>
<dbReference type="AlphaFoldDB" id="A0AA40FIY0"/>
<name>A0AA40FIY0_9HYME</name>
<dbReference type="Proteomes" id="UP001177670">
    <property type="component" value="Unassembled WGS sequence"/>
</dbReference>